<dbReference type="EMBL" id="JHQK01000012">
    <property type="protein sequence ID" value="KHN66475.1"/>
    <property type="molecule type" value="Genomic_DNA"/>
</dbReference>
<organism evidence="5 6">
    <name type="scientific">Acinetobacter oleivorans</name>
    <dbReference type="NCBI Taxonomy" id="1148157"/>
    <lineage>
        <taxon>Bacteria</taxon>
        <taxon>Pseudomonadati</taxon>
        <taxon>Pseudomonadota</taxon>
        <taxon>Gammaproteobacteria</taxon>
        <taxon>Moraxellales</taxon>
        <taxon>Moraxellaceae</taxon>
        <taxon>Acinetobacter</taxon>
    </lineage>
</organism>
<evidence type="ECO:0000259" key="4">
    <source>
        <dbReference type="PROSITE" id="PS50405"/>
    </source>
</evidence>
<dbReference type="PROSITE" id="PS50405">
    <property type="entry name" value="GST_CTER"/>
    <property type="match status" value="1"/>
</dbReference>
<reference evidence="5 6" key="1">
    <citation type="submission" date="2014-03" db="EMBL/GenBank/DDBJ databases">
        <title>Genome sequence of the diesel-degrader and plant-growth promoter Acinetobacter oleivorans PF-1 isolated from the roots of poplar tree.</title>
        <authorList>
            <person name="Gkorezis P."/>
            <person name="van Hamme J."/>
            <person name="Rineau F."/>
            <person name="Vangronsveld J."/>
            <person name="Francetti A."/>
        </authorList>
    </citation>
    <scope>NUCLEOTIDE SEQUENCE [LARGE SCALE GENOMIC DNA]</scope>
    <source>
        <strain evidence="5 6">PF1</strain>
    </source>
</reference>
<dbReference type="Pfam" id="PF02798">
    <property type="entry name" value="GST_N"/>
    <property type="match status" value="1"/>
</dbReference>
<dbReference type="InterPro" id="IPR036282">
    <property type="entry name" value="Glutathione-S-Trfase_C_sf"/>
</dbReference>
<dbReference type="PANTHER" id="PTHR44051">
    <property type="entry name" value="GLUTATHIONE S-TRANSFERASE-RELATED"/>
    <property type="match status" value="1"/>
</dbReference>
<dbReference type="InterPro" id="IPR010987">
    <property type="entry name" value="Glutathione-S-Trfase_C-like"/>
</dbReference>
<gene>
    <name evidence="5" type="ORF">DH17_02165</name>
</gene>
<dbReference type="SFLD" id="SFLDG00358">
    <property type="entry name" value="Main_(cytGST)"/>
    <property type="match status" value="1"/>
</dbReference>
<dbReference type="GO" id="GO:0016740">
    <property type="term" value="F:transferase activity"/>
    <property type="evidence" value="ECO:0007669"/>
    <property type="project" value="UniProtKB-KW"/>
</dbReference>
<dbReference type="SUPFAM" id="SSF52833">
    <property type="entry name" value="Thioredoxin-like"/>
    <property type="match status" value="1"/>
</dbReference>
<evidence type="ECO:0000256" key="1">
    <source>
        <dbReference type="ARBA" id="ARBA00007409"/>
    </source>
</evidence>
<dbReference type="InterPro" id="IPR004045">
    <property type="entry name" value="Glutathione_S-Trfase_N"/>
</dbReference>
<sequence length="208" mass="24342">MLKILGRDNSINVRKVLWLCEELDLEYEREDWGRGVRSAQSPEFLELNPNGQIPVVLDGGLVLWQSNSIIRYLTNAYDKEHQLYPTQAKERFFVDQWLDWQAIELNNSWTYTIMSLLRHSPNHQDPNLLQQGIDNWNHHMQILDQQLAKTQAYVAATEFTLADIPIGLSVQRWKATPFDHPTLSHVDQYFERLNQRAGFLKWGNNGEP</sequence>
<dbReference type="AlphaFoldDB" id="A0A0B2UC05"/>
<comment type="caution">
    <text evidence="5">The sequence shown here is derived from an EMBL/GenBank/DDBJ whole genome shotgun (WGS) entry which is preliminary data.</text>
</comment>
<keyword evidence="2 5" id="KW-0808">Transferase</keyword>
<feature type="domain" description="GST C-terminal" evidence="4">
    <location>
        <begin position="87"/>
        <end position="208"/>
    </location>
</feature>
<dbReference type="CDD" id="cd03047">
    <property type="entry name" value="GST_N_2"/>
    <property type="match status" value="1"/>
</dbReference>
<dbReference type="Gene3D" id="3.40.30.10">
    <property type="entry name" value="Glutaredoxin"/>
    <property type="match status" value="1"/>
</dbReference>
<dbReference type="Proteomes" id="UP000031012">
    <property type="component" value="Unassembled WGS sequence"/>
</dbReference>
<dbReference type="FunFam" id="3.40.30.10:FF:000039">
    <property type="entry name" value="Glutathione S-transferase domain"/>
    <property type="match status" value="1"/>
</dbReference>
<accession>A0A0B2UC05</accession>
<protein>
    <submittedName>
        <fullName evidence="5">Glutathione S-transferase</fullName>
    </submittedName>
</protein>
<dbReference type="SFLD" id="SFLDG01150">
    <property type="entry name" value="Main.1:_Beta-like"/>
    <property type="match status" value="1"/>
</dbReference>
<dbReference type="InterPro" id="IPR040079">
    <property type="entry name" value="Glutathione_S-Trfase"/>
</dbReference>
<comment type="similarity">
    <text evidence="1">Belongs to the GST superfamily.</text>
</comment>
<evidence type="ECO:0000259" key="3">
    <source>
        <dbReference type="PROSITE" id="PS50404"/>
    </source>
</evidence>
<dbReference type="SUPFAM" id="SSF47616">
    <property type="entry name" value="GST C-terminal domain-like"/>
    <property type="match status" value="1"/>
</dbReference>
<dbReference type="SFLD" id="SFLDS00019">
    <property type="entry name" value="Glutathione_Transferase_(cytos"/>
    <property type="match status" value="1"/>
</dbReference>
<evidence type="ECO:0000313" key="6">
    <source>
        <dbReference type="Proteomes" id="UP000031012"/>
    </source>
</evidence>
<dbReference type="Gene3D" id="1.20.1050.10">
    <property type="match status" value="1"/>
</dbReference>
<evidence type="ECO:0000256" key="2">
    <source>
        <dbReference type="ARBA" id="ARBA00022679"/>
    </source>
</evidence>
<feature type="domain" description="GST N-terminal" evidence="3">
    <location>
        <begin position="1"/>
        <end position="81"/>
    </location>
</feature>
<dbReference type="InterPro" id="IPR036249">
    <property type="entry name" value="Thioredoxin-like_sf"/>
</dbReference>
<name>A0A0B2UC05_9GAMM</name>
<dbReference type="PANTHER" id="PTHR44051:SF19">
    <property type="entry name" value="DISULFIDE-BOND OXIDOREDUCTASE YFCG"/>
    <property type="match status" value="1"/>
</dbReference>
<evidence type="ECO:0000313" key="5">
    <source>
        <dbReference type="EMBL" id="KHN66475.1"/>
    </source>
</evidence>
<proteinExistence type="inferred from homology"/>
<dbReference type="PROSITE" id="PS50404">
    <property type="entry name" value="GST_NTER"/>
    <property type="match status" value="1"/>
</dbReference>